<evidence type="ECO:0000256" key="5">
    <source>
        <dbReference type="ARBA" id="ARBA00022723"/>
    </source>
</evidence>
<dbReference type="GO" id="GO:0016301">
    <property type="term" value="F:kinase activity"/>
    <property type="evidence" value="ECO:0007669"/>
    <property type="project" value="UniProtKB-KW"/>
</dbReference>
<dbReference type="PANTHER" id="PTHR12358">
    <property type="entry name" value="SPHINGOSINE KINASE"/>
    <property type="match status" value="1"/>
</dbReference>
<evidence type="ECO:0000256" key="3">
    <source>
        <dbReference type="ARBA" id="ARBA00022516"/>
    </source>
</evidence>
<gene>
    <name evidence="14" type="ORF">AFL42_14015</name>
</gene>
<dbReference type="NCBIfam" id="TIGR00147">
    <property type="entry name" value="YegS/Rv2252/BmrU family lipid kinase"/>
    <property type="match status" value="1"/>
</dbReference>
<dbReference type="SMART" id="SM00046">
    <property type="entry name" value="DAGKc"/>
    <property type="match status" value="1"/>
</dbReference>
<dbReference type="InterPro" id="IPR016064">
    <property type="entry name" value="NAD/diacylglycerol_kinase_sf"/>
</dbReference>
<comment type="cofactor">
    <cofactor evidence="1">
        <name>Mg(2+)</name>
        <dbReference type="ChEBI" id="CHEBI:18420"/>
    </cofactor>
</comment>
<feature type="domain" description="DAGKc" evidence="13">
    <location>
        <begin position="1"/>
        <end position="131"/>
    </location>
</feature>
<dbReference type="Pfam" id="PF19279">
    <property type="entry name" value="YegS_C"/>
    <property type="match status" value="1"/>
</dbReference>
<keyword evidence="4" id="KW-0808">Transferase</keyword>
<evidence type="ECO:0000256" key="8">
    <source>
        <dbReference type="ARBA" id="ARBA00022840"/>
    </source>
</evidence>
<dbReference type="InterPro" id="IPR050187">
    <property type="entry name" value="Lipid_Phosphate_FormReg"/>
</dbReference>
<evidence type="ECO:0000256" key="12">
    <source>
        <dbReference type="ARBA" id="ARBA00023264"/>
    </source>
</evidence>
<keyword evidence="6" id="KW-0547">Nucleotide-binding</keyword>
<keyword evidence="5" id="KW-0479">Metal-binding</keyword>
<dbReference type="EMBL" id="LGTK01000061">
    <property type="protein sequence ID" value="KPH71806.1"/>
    <property type="molecule type" value="Genomic_DNA"/>
</dbReference>
<evidence type="ECO:0000256" key="2">
    <source>
        <dbReference type="ARBA" id="ARBA00005983"/>
    </source>
</evidence>
<dbReference type="InterPro" id="IPR045540">
    <property type="entry name" value="YegS/DAGK_C"/>
</dbReference>
<dbReference type="SUPFAM" id="SSF111331">
    <property type="entry name" value="NAD kinase/diacylglycerol kinase-like"/>
    <property type="match status" value="1"/>
</dbReference>
<dbReference type="InterPro" id="IPR005218">
    <property type="entry name" value="Diacylglycerol/lipid_kinase"/>
</dbReference>
<evidence type="ECO:0000256" key="6">
    <source>
        <dbReference type="ARBA" id="ARBA00022741"/>
    </source>
</evidence>
<organism evidence="14 15">
    <name type="scientific">Oceanobacillus caeni</name>
    <dbReference type="NCBI Taxonomy" id="405946"/>
    <lineage>
        <taxon>Bacteria</taxon>
        <taxon>Bacillati</taxon>
        <taxon>Bacillota</taxon>
        <taxon>Bacilli</taxon>
        <taxon>Bacillales</taxon>
        <taxon>Bacillaceae</taxon>
        <taxon>Oceanobacillus</taxon>
    </lineage>
</organism>
<keyword evidence="3" id="KW-0444">Lipid biosynthesis</keyword>
<keyword evidence="9" id="KW-0460">Magnesium</keyword>
<evidence type="ECO:0000256" key="7">
    <source>
        <dbReference type="ARBA" id="ARBA00022777"/>
    </source>
</evidence>
<comment type="caution">
    <text evidence="14">The sequence shown here is derived from an EMBL/GenBank/DDBJ whole genome shotgun (WGS) entry which is preliminary data.</text>
</comment>
<dbReference type="RefSeq" id="WP_047185471.1">
    <property type="nucleotide sequence ID" value="NZ_JAHHXM010000013.1"/>
</dbReference>
<evidence type="ECO:0000256" key="4">
    <source>
        <dbReference type="ARBA" id="ARBA00022679"/>
    </source>
</evidence>
<proteinExistence type="inferred from homology"/>
<protein>
    <submittedName>
        <fullName evidence="14">Lipid kinase</fullName>
    </submittedName>
</protein>
<keyword evidence="12" id="KW-1208">Phospholipid metabolism</keyword>
<evidence type="ECO:0000313" key="14">
    <source>
        <dbReference type="EMBL" id="KPH71806.1"/>
    </source>
</evidence>
<dbReference type="Gene3D" id="2.60.200.40">
    <property type="match status" value="1"/>
</dbReference>
<keyword evidence="7 14" id="KW-0418">Kinase</keyword>
<keyword evidence="15" id="KW-1185">Reference proteome</keyword>
<evidence type="ECO:0000256" key="1">
    <source>
        <dbReference type="ARBA" id="ARBA00001946"/>
    </source>
</evidence>
<dbReference type="NCBIfam" id="NF009603">
    <property type="entry name" value="PRK13055.1"/>
    <property type="match status" value="1"/>
</dbReference>
<dbReference type="Pfam" id="PF00781">
    <property type="entry name" value="DAGK_cat"/>
    <property type="match status" value="1"/>
</dbReference>
<dbReference type="NCBIfam" id="NF009874">
    <property type="entry name" value="PRK13337.1"/>
    <property type="match status" value="1"/>
</dbReference>
<dbReference type="InterPro" id="IPR017438">
    <property type="entry name" value="ATP-NAD_kinase_N"/>
</dbReference>
<reference evidence="14 15" key="1">
    <citation type="submission" date="2015-07" db="EMBL/GenBank/DDBJ databases">
        <title>High-quality draft genome sequence of Oceanobacillus caeni HM6, a bacillus isolated from a human feces.</title>
        <authorList>
            <person name="Kumar J."/>
            <person name="Verma M.K."/>
            <person name="Pandey R."/>
            <person name="Bhambi M."/>
            <person name="Chauhan N."/>
        </authorList>
    </citation>
    <scope>NUCLEOTIDE SEQUENCE [LARGE SCALE GENOMIC DNA]</scope>
    <source>
        <strain evidence="14 15">HM6</strain>
    </source>
</reference>
<dbReference type="Gene3D" id="3.40.50.10330">
    <property type="entry name" value="Probable inorganic polyphosphate/atp-NAD kinase, domain 1"/>
    <property type="match status" value="1"/>
</dbReference>
<evidence type="ECO:0000259" key="13">
    <source>
        <dbReference type="PROSITE" id="PS50146"/>
    </source>
</evidence>
<name>A0ABR5MGQ5_9BACI</name>
<accession>A0ABR5MGQ5</accession>
<dbReference type="PANTHER" id="PTHR12358:SF106">
    <property type="entry name" value="LIPID KINASE YEGS"/>
    <property type="match status" value="1"/>
</dbReference>
<dbReference type="Proteomes" id="UP000037854">
    <property type="component" value="Unassembled WGS sequence"/>
</dbReference>
<sequence>MKRARIIYNPTSGREIFKKELPYVLQRLELAGYETSAHATTGEEGDAEEAAKYALSRSFDLVIAAGGDGTINEVIHGVAEQNHRPKLGIIPTGTTNDFARALHIPRDIKKAVDIIVEGHSQLLDIGRVNEHYFINIAGGGKLTELTYDVPAKLKTVIGQLAYYVKGIEMLPSLKPARVKIEYDGNVIDEDIMIFLVSNSNSVGGFEKLAPSADLSDGYFDLIILKKVNLAEFLRIATLAIRGAHLDDPNVIYKQAKRITVTPQEKMQLNIDGEYGGLLPGEFINLKQHIEFMVPKEFIKEEEKAEE</sequence>
<keyword evidence="8" id="KW-0067">ATP-binding</keyword>
<comment type="similarity">
    <text evidence="2">Belongs to the diacylglycerol/lipid kinase family.</text>
</comment>
<evidence type="ECO:0000256" key="9">
    <source>
        <dbReference type="ARBA" id="ARBA00022842"/>
    </source>
</evidence>
<dbReference type="PROSITE" id="PS50146">
    <property type="entry name" value="DAGK"/>
    <property type="match status" value="1"/>
</dbReference>
<evidence type="ECO:0000313" key="15">
    <source>
        <dbReference type="Proteomes" id="UP000037854"/>
    </source>
</evidence>
<keyword evidence="11" id="KW-0594">Phospholipid biosynthesis</keyword>
<evidence type="ECO:0000256" key="10">
    <source>
        <dbReference type="ARBA" id="ARBA00023098"/>
    </source>
</evidence>
<evidence type="ECO:0000256" key="11">
    <source>
        <dbReference type="ARBA" id="ARBA00023209"/>
    </source>
</evidence>
<dbReference type="InterPro" id="IPR001206">
    <property type="entry name" value="Diacylglycerol_kinase_cat_dom"/>
</dbReference>
<keyword evidence="10" id="KW-0443">Lipid metabolism</keyword>